<dbReference type="InterPro" id="IPR059000">
    <property type="entry name" value="ATPase_P-type_domA"/>
</dbReference>
<feature type="transmembrane region" description="Helical" evidence="19">
    <location>
        <begin position="635"/>
        <end position="658"/>
    </location>
</feature>
<dbReference type="AlphaFoldDB" id="A0A220TZX2"/>
<dbReference type="GO" id="GO:0016887">
    <property type="term" value="F:ATP hydrolysis activity"/>
    <property type="evidence" value="ECO:0007669"/>
    <property type="project" value="InterPro"/>
</dbReference>
<feature type="transmembrane region" description="Helical" evidence="19">
    <location>
        <begin position="143"/>
        <end position="160"/>
    </location>
</feature>
<evidence type="ECO:0000256" key="3">
    <source>
        <dbReference type="ARBA" id="ARBA00012517"/>
    </source>
</evidence>
<dbReference type="InterPro" id="IPR018303">
    <property type="entry name" value="ATPase_P-typ_P_site"/>
</dbReference>
<evidence type="ECO:0000256" key="4">
    <source>
        <dbReference type="ARBA" id="ARBA00022448"/>
    </source>
</evidence>
<keyword evidence="12" id="KW-0460">Magnesium</keyword>
<evidence type="ECO:0000256" key="8">
    <source>
        <dbReference type="ARBA" id="ARBA00022723"/>
    </source>
</evidence>
<keyword evidence="17 19" id="KW-0472">Membrane</keyword>
<evidence type="ECO:0000313" key="23">
    <source>
        <dbReference type="Proteomes" id="UP000198312"/>
    </source>
</evidence>
<gene>
    <name evidence="22" type="ORF">CFK37_03715</name>
</gene>
<keyword evidence="7 19" id="KW-0812">Transmembrane</keyword>
<evidence type="ECO:0000256" key="10">
    <source>
        <dbReference type="ARBA" id="ARBA00022796"/>
    </source>
</evidence>
<dbReference type="InterPro" id="IPR023298">
    <property type="entry name" value="ATPase_P-typ_TM_dom_sf"/>
</dbReference>
<dbReference type="Pfam" id="PF00702">
    <property type="entry name" value="Hydrolase"/>
    <property type="match status" value="1"/>
</dbReference>
<feature type="transmembrane region" description="Helical" evidence="19">
    <location>
        <begin position="298"/>
        <end position="317"/>
    </location>
</feature>
<name>A0A220TZX2_9BACI</name>
<keyword evidence="11 19" id="KW-0067">ATP-binding</keyword>
<keyword evidence="8 19" id="KW-0479">Metal-binding</keyword>
<dbReference type="OrthoDB" id="9813266at2"/>
<feature type="transmembrane region" description="Helical" evidence="19">
    <location>
        <begin position="81"/>
        <end position="102"/>
    </location>
</feature>
<protein>
    <recommendedName>
        <fullName evidence="3">P-type Cu(+) transporter</fullName>
        <ecNumber evidence="3">7.2.2.8</ecNumber>
    </recommendedName>
</protein>
<evidence type="ECO:0000256" key="1">
    <source>
        <dbReference type="ARBA" id="ARBA00004651"/>
    </source>
</evidence>
<evidence type="ECO:0000256" key="17">
    <source>
        <dbReference type="ARBA" id="ARBA00023136"/>
    </source>
</evidence>
<feature type="compositionally biased region" description="Basic and acidic residues" evidence="20">
    <location>
        <begin position="1"/>
        <end position="36"/>
    </location>
</feature>
<evidence type="ECO:0000256" key="14">
    <source>
        <dbReference type="ARBA" id="ARBA00022989"/>
    </source>
</evidence>
<feature type="transmembrane region" description="Helical" evidence="19">
    <location>
        <begin position="114"/>
        <end position="131"/>
    </location>
</feature>
<dbReference type="SFLD" id="SFLDG00002">
    <property type="entry name" value="C1.7:_P-type_atpase_like"/>
    <property type="match status" value="1"/>
</dbReference>
<comment type="similarity">
    <text evidence="2 19">Belongs to the cation transport ATPase (P-type) (TC 3.A.3) family. Type IB subfamily.</text>
</comment>
<dbReference type="RefSeq" id="WP_089060619.1">
    <property type="nucleotide sequence ID" value="NZ_CP022315.1"/>
</dbReference>
<evidence type="ECO:0000256" key="15">
    <source>
        <dbReference type="ARBA" id="ARBA00023008"/>
    </source>
</evidence>
<feature type="region of interest" description="Disordered" evidence="20">
    <location>
        <begin position="1"/>
        <end position="40"/>
    </location>
</feature>
<keyword evidence="10" id="KW-0187">Copper transport</keyword>
<evidence type="ECO:0000256" key="6">
    <source>
        <dbReference type="ARBA" id="ARBA00022553"/>
    </source>
</evidence>
<feature type="transmembrane region" description="Helical" evidence="19">
    <location>
        <begin position="52"/>
        <end position="69"/>
    </location>
</feature>
<dbReference type="Gene3D" id="3.40.50.1000">
    <property type="entry name" value="HAD superfamily/HAD-like"/>
    <property type="match status" value="1"/>
</dbReference>
<evidence type="ECO:0000256" key="16">
    <source>
        <dbReference type="ARBA" id="ARBA00023065"/>
    </source>
</evidence>
<dbReference type="SUPFAM" id="SSF81653">
    <property type="entry name" value="Calcium ATPase, transduction domain A"/>
    <property type="match status" value="1"/>
</dbReference>
<keyword evidence="6" id="KW-0597">Phosphoprotein</keyword>
<dbReference type="EMBL" id="CP022315">
    <property type="protein sequence ID" value="ASK61342.1"/>
    <property type="molecule type" value="Genomic_DNA"/>
</dbReference>
<evidence type="ECO:0000256" key="19">
    <source>
        <dbReference type="RuleBase" id="RU362081"/>
    </source>
</evidence>
<keyword evidence="13" id="KW-1278">Translocase</keyword>
<organism evidence="22 23">
    <name type="scientific">Virgibacillus phasianinus</name>
    <dbReference type="NCBI Taxonomy" id="2017483"/>
    <lineage>
        <taxon>Bacteria</taxon>
        <taxon>Bacillati</taxon>
        <taxon>Bacillota</taxon>
        <taxon>Bacilli</taxon>
        <taxon>Bacillales</taxon>
        <taxon>Bacillaceae</taxon>
        <taxon>Virgibacillus</taxon>
    </lineage>
</organism>
<dbReference type="GO" id="GO:0140581">
    <property type="term" value="F:P-type monovalent copper transporter activity"/>
    <property type="evidence" value="ECO:0007669"/>
    <property type="project" value="UniProtKB-EC"/>
</dbReference>
<evidence type="ECO:0000259" key="21">
    <source>
        <dbReference type="Pfam" id="PF00122"/>
    </source>
</evidence>
<dbReference type="NCBIfam" id="TIGR01525">
    <property type="entry name" value="ATPase-IB_hvy"/>
    <property type="match status" value="1"/>
</dbReference>
<dbReference type="GO" id="GO:0005886">
    <property type="term" value="C:plasma membrane"/>
    <property type="evidence" value="ECO:0007669"/>
    <property type="project" value="UniProtKB-SubCell"/>
</dbReference>
<sequence length="688" mass="75512">MSEHINQKNGHHEHDHEEHSDHKHHEHGHEEHSDHNHHTHHAHMMEDFKKRFYLSLILTIPILVLSPMIQDAINVDWRFTGDLYILFGLSTIVFFYGGWPFLKGMVDEVKQKEPGMMTLIAMAIIVAYGYSSLTVFGVEGRNFFWELATLIDIMLIGHWIEMKSVMGATSSLEHLVELMPNTAHRINKNEDTEEVNVSELKNGDLVLIKPGEKIPADGKITKGRSEIDESMLTGESLPVSKEKGEEAIGGSVNGEGSLTISIEKTGEDSYLSQVITMVREAQESRSHTQDLSDRMAKWLFYIAMAAGIVTFVIWIFVGPSLSYALERTVTVMVIACPHALGLAAPLVVAKSTTLAAKSGLLIRKRSSFEEARNIDAVIFDKTGTLTLGEFGVSNVVSSGNLSKEDIVKYTASLESQSEHPIARGIVNYAKGQNISYPQPNEFESLTGKGIQGQVDNKNVKVVSPGYLKDENIDFDQSAFQPLSEEGKTISFLLIDDKLEGFVALADQIKDSSKEAIAQLKEMNVESMMLTGDSNKVAQWVGKQLQLDAITAEVLPDEKADFVKKVQKDGKLVAMTGDGVNDAPALANADLGIAIGAGTDVAMETADIVLVESNPKDVVNILDLSKATYRKMIQNLWWAAGYNIVAIPLAAGILFPIGIVLSPAVGALLMSLSTVVVAINARLFKYEKQ</sequence>
<dbReference type="SFLD" id="SFLDF00027">
    <property type="entry name" value="p-type_atpase"/>
    <property type="match status" value="1"/>
</dbReference>
<dbReference type="CDD" id="cd07552">
    <property type="entry name" value="P-type_ATPase_Cu-like"/>
    <property type="match status" value="1"/>
</dbReference>
<dbReference type="Gene3D" id="3.40.1110.10">
    <property type="entry name" value="Calcium-transporting ATPase, cytoplasmic domain N"/>
    <property type="match status" value="1"/>
</dbReference>
<accession>A0A220TZX2</accession>
<dbReference type="InterPro" id="IPR023299">
    <property type="entry name" value="ATPase_P-typ_cyto_dom_N"/>
</dbReference>
<dbReference type="GO" id="GO:0055070">
    <property type="term" value="P:copper ion homeostasis"/>
    <property type="evidence" value="ECO:0007669"/>
    <property type="project" value="TreeGrafter"/>
</dbReference>
<evidence type="ECO:0000256" key="18">
    <source>
        <dbReference type="ARBA" id="ARBA00049289"/>
    </source>
</evidence>
<dbReference type="EC" id="7.2.2.8" evidence="3"/>
<keyword evidence="5 19" id="KW-1003">Cell membrane</keyword>
<evidence type="ECO:0000256" key="9">
    <source>
        <dbReference type="ARBA" id="ARBA00022741"/>
    </source>
</evidence>
<evidence type="ECO:0000256" key="5">
    <source>
        <dbReference type="ARBA" id="ARBA00022475"/>
    </source>
</evidence>
<dbReference type="PANTHER" id="PTHR43520:SF5">
    <property type="entry name" value="CATION-TRANSPORTING P-TYPE ATPASE-RELATED"/>
    <property type="match status" value="1"/>
</dbReference>
<dbReference type="GO" id="GO:0005524">
    <property type="term" value="F:ATP binding"/>
    <property type="evidence" value="ECO:0007669"/>
    <property type="project" value="UniProtKB-UniRule"/>
</dbReference>
<dbReference type="Gene3D" id="2.70.150.10">
    <property type="entry name" value="Calcium-transporting ATPase, cytoplasmic transduction domain A"/>
    <property type="match status" value="1"/>
</dbReference>
<dbReference type="InterPro" id="IPR036412">
    <property type="entry name" value="HAD-like_sf"/>
</dbReference>
<evidence type="ECO:0000256" key="2">
    <source>
        <dbReference type="ARBA" id="ARBA00006024"/>
    </source>
</evidence>
<reference evidence="22 23" key="1">
    <citation type="submission" date="2017-07" db="EMBL/GenBank/DDBJ databases">
        <title>Virgibacillus sp. LM2416.</title>
        <authorList>
            <person name="Tak E.J."/>
            <person name="Bae J.-W."/>
        </authorList>
    </citation>
    <scope>NUCLEOTIDE SEQUENCE [LARGE SCALE GENOMIC DNA]</scope>
    <source>
        <strain evidence="22 23">LM2416</strain>
    </source>
</reference>
<dbReference type="InterPro" id="IPR023214">
    <property type="entry name" value="HAD_sf"/>
</dbReference>
<evidence type="ECO:0000256" key="13">
    <source>
        <dbReference type="ARBA" id="ARBA00022967"/>
    </source>
</evidence>
<dbReference type="Proteomes" id="UP000198312">
    <property type="component" value="Chromosome"/>
</dbReference>
<dbReference type="InterPro" id="IPR044492">
    <property type="entry name" value="P_typ_ATPase_HD_dom"/>
</dbReference>
<keyword evidence="14 19" id="KW-1133">Transmembrane helix</keyword>
<keyword evidence="23" id="KW-1185">Reference proteome</keyword>
<dbReference type="PROSITE" id="PS00154">
    <property type="entry name" value="ATPASE_E1_E2"/>
    <property type="match status" value="1"/>
</dbReference>
<feature type="transmembrane region" description="Helical" evidence="19">
    <location>
        <begin position="664"/>
        <end position="683"/>
    </location>
</feature>
<keyword evidence="16" id="KW-0406">Ion transport</keyword>
<dbReference type="SUPFAM" id="SSF81665">
    <property type="entry name" value="Calcium ATPase, transmembrane domain M"/>
    <property type="match status" value="1"/>
</dbReference>
<keyword evidence="9 19" id="KW-0547">Nucleotide-binding</keyword>
<dbReference type="InterPro" id="IPR001757">
    <property type="entry name" value="P_typ_ATPase"/>
</dbReference>
<dbReference type="NCBIfam" id="TIGR01494">
    <property type="entry name" value="ATPase_P-type"/>
    <property type="match status" value="1"/>
</dbReference>
<evidence type="ECO:0000313" key="22">
    <source>
        <dbReference type="EMBL" id="ASK61342.1"/>
    </source>
</evidence>
<dbReference type="FunFam" id="2.70.150.10:FF:000020">
    <property type="entry name" value="Copper-exporting P-type ATPase A"/>
    <property type="match status" value="1"/>
</dbReference>
<proteinExistence type="inferred from homology"/>
<dbReference type="KEGG" id="vil:CFK37_03715"/>
<feature type="domain" description="P-type ATPase A" evidence="21">
    <location>
        <begin position="177"/>
        <end position="278"/>
    </location>
</feature>
<dbReference type="PRINTS" id="PR00119">
    <property type="entry name" value="CATATPASE"/>
</dbReference>
<dbReference type="PANTHER" id="PTHR43520">
    <property type="entry name" value="ATP7, ISOFORM B"/>
    <property type="match status" value="1"/>
</dbReference>
<evidence type="ECO:0000256" key="12">
    <source>
        <dbReference type="ARBA" id="ARBA00022842"/>
    </source>
</evidence>
<dbReference type="NCBIfam" id="TIGR01511">
    <property type="entry name" value="ATPase-IB1_Cu"/>
    <property type="match status" value="1"/>
</dbReference>
<evidence type="ECO:0000256" key="20">
    <source>
        <dbReference type="SAM" id="MobiDB-lite"/>
    </source>
</evidence>
<dbReference type="PRINTS" id="PR00120">
    <property type="entry name" value="HATPASE"/>
</dbReference>
<keyword evidence="4" id="KW-0813">Transport</keyword>
<comment type="subcellular location">
    <subcellularLocation>
        <location evidence="1">Cell membrane</location>
        <topology evidence="1">Multi-pass membrane protein</topology>
    </subcellularLocation>
</comment>
<keyword evidence="15" id="KW-0186">Copper</keyword>
<evidence type="ECO:0000256" key="7">
    <source>
        <dbReference type="ARBA" id="ARBA00022692"/>
    </source>
</evidence>
<dbReference type="GO" id="GO:0005507">
    <property type="term" value="F:copper ion binding"/>
    <property type="evidence" value="ECO:0007669"/>
    <property type="project" value="TreeGrafter"/>
</dbReference>
<dbReference type="SUPFAM" id="SSF56784">
    <property type="entry name" value="HAD-like"/>
    <property type="match status" value="1"/>
</dbReference>
<dbReference type="InterPro" id="IPR008250">
    <property type="entry name" value="ATPase_P-typ_transduc_dom_A_sf"/>
</dbReference>
<dbReference type="Pfam" id="PF00122">
    <property type="entry name" value="E1-E2_ATPase"/>
    <property type="match status" value="1"/>
</dbReference>
<dbReference type="InterPro" id="IPR027256">
    <property type="entry name" value="P-typ_ATPase_IB"/>
</dbReference>
<feature type="transmembrane region" description="Helical" evidence="19">
    <location>
        <begin position="329"/>
        <end position="349"/>
    </location>
</feature>
<dbReference type="SFLD" id="SFLDS00003">
    <property type="entry name" value="Haloacid_Dehalogenase"/>
    <property type="match status" value="1"/>
</dbReference>
<evidence type="ECO:0000256" key="11">
    <source>
        <dbReference type="ARBA" id="ARBA00022840"/>
    </source>
</evidence>
<comment type="catalytic activity">
    <reaction evidence="18">
        <text>Cu(+)(in) + ATP + H2O = Cu(+)(out) + ADP + phosphate + H(+)</text>
        <dbReference type="Rhea" id="RHEA:25792"/>
        <dbReference type="ChEBI" id="CHEBI:15377"/>
        <dbReference type="ChEBI" id="CHEBI:15378"/>
        <dbReference type="ChEBI" id="CHEBI:30616"/>
        <dbReference type="ChEBI" id="CHEBI:43474"/>
        <dbReference type="ChEBI" id="CHEBI:49552"/>
        <dbReference type="ChEBI" id="CHEBI:456216"/>
        <dbReference type="EC" id="7.2.2.8"/>
    </reaction>
</comment>
<dbReference type="GO" id="GO:0043682">
    <property type="term" value="F:P-type divalent copper transporter activity"/>
    <property type="evidence" value="ECO:0007669"/>
    <property type="project" value="TreeGrafter"/>
</dbReference>